<evidence type="ECO:0000256" key="1">
    <source>
        <dbReference type="ARBA" id="ARBA00007664"/>
    </source>
</evidence>
<dbReference type="GO" id="GO:0006508">
    <property type="term" value="P:proteolysis"/>
    <property type="evidence" value="ECO:0007669"/>
    <property type="project" value="UniProtKB-KW"/>
</dbReference>
<dbReference type="OrthoDB" id="7468414at2759"/>
<evidence type="ECO:0000256" key="2">
    <source>
        <dbReference type="ARBA" id="ARBA00022670"/>
    </source>
</evidence>
<comment type="similarity">
    <text evidence="1">Belongs to the peptidase S1 family.</text>
</comment>
<dbReference type="PROSITE" id="PS00134">
    <property type="entry name" value="TRYPSIN_HIS"/>
    <property type="match status" value="2"/>
</dbReference>
<dbReference type="InterPro" id="IPR043504">
    <property type="entry name" value="Peptidase_S1_PA_chymotrypsin"/>
</dbReference>
<evidence type="ECO:0000256" key="6">
    <source>
        <dbReference type="SAM" id="SignalP"/>
    </source>
</evidence>
<evidence type="ECO:0000256" key="5">
    <source>
        <dbReference type="ARBA" id="ARBA00023157"/>
    </source>
</evidence>
<sequence length="628" mass="67960">MRLTFSAFFSAVCLIGFVHSNSLPYELSERADVPTISIVNGTAAAAGEFRDITVLRLGGSLCGGTLIAPTAVMTAAHCVKSFTNSSVSTFRVFLNTLSINGGGTGSLTRGVTKIYIHPLYNPNTQNNDIAILILNATVTTIPPVKLPTDQGATTLRPITTTRTTRPITTTRPAITSTRRPTACSVRVPPTTYLFSIDKHKTPTSVIADGGQHHRRKRFCECTVKATVYYSSPTLNALRMYSNFVAANMLCASAPGKDTCQVVLDLDGGLCVLLNTLSINGGRTGSLTRGVTKLYIHPSWNPIYNLQLYPAATLPADSKAQQLSRPITTTRPIHNNQTHYNNQTITTTRPIKTQHNNQTTITTTRPVHNYQTNYNHKTCHHFKPPNACSCTCCTTSKPVVVNGQTTRKSATLISGNAFSTPMKTRRAIIAGWGTTSSGCVVGGPFSFNGNSSWASPPSAFDVSSYSFCGGTLVAPTAVLTAAHCVSSFTNSSVNTIQTVQLNTLLINGGGTGSLTRRVSKLYIHPSYNAQTFNNDIAILILNSPVTTIPPVKLPSSQGATTTHQTSRNHQTNYNNQTNCMFVYVCTDYQTSSRQWTNNQETSSFKIGTRRPSLLDGGQHYQEEAVRMFC</sequence>
<keyword evidence="6" id="KW-0732">Signal</keyword>
<dbReference type="FunFam" id="2.40.10.10:FF:000068">
    <property type="entry name" value="transmembrane protease serine 2"/>
    <property type="match status" value="2"/>
</dbReference>
<dbReference type="SUPFAM" id="SSF50494">
    <property type="entry name" value="Trypsin-like serine proteases"/>
    <property type="match status" value="2"/>
</dbReference>
<evidence type="ECO:0000256" key="4">
    <source>
        <dbReference type="ARBA" id="ARBA00022825"/>
    </source>
</evidence>
<dbReference type="InterPro" id="IPR001314">
    <property type="entry name" value="Peptidase_S1A"/>
</dbReference>
<feature type="chain" id="PRO_5035301411" description="Peptidase S1 domain-containing protein" evidence="6">
    <location>
        <begin position="21"/>
        <end position="628"/>
    </location>
</feature>
<keyword evidence="2" id="KW-0645">Protease</keyword>
<dbReference type="InterPro" id="IPR018114">
    <property type="entry name" value="TRYPSIN_HIS"/>
</dbReference>
<proteinExistence type="inferred from homology"/>
<keyword evidence="5" id="KW-1015">Disulfide bond</keyword>
<keyword evidence="9" id="KW-1185">Reference proteome</keyword>
<dbReference type="EMBL" id="CAKKLH010000057">
    <property type="protein sequence ID" value="CAH0101342.1"/>
    <property type="molecule type" value="Genomic_DNA"/>
</dbReference>
<dbReference type="InterPro" id="IPR009003">
    <property type="entry name" value="Peptidase_S1_PA"/>
</dbReference>
<feature type="domain" description="Peptidase S1" evidence="7">
    <location>
        <begin position="38"/>
        <end position="299"/>
    </location>
</feature>
<dbReference type="PROSITE" id="PS50240">
    <property type="entry name" value="TRYPSIN_DOM"/>
    <property type="match status" value="2"/>
</dbReference>
<dbReference type="Pfam" id="PF00089">
    <property type="entry name" value="Trypsin"/>
    <property type="match status" value="2"/>
</dbReference>
<evidence type="ECO:0000256" key="3">
    <source>
        <dbReference type="ARBA" id="ARBA00022801"/>
    </source>
</evidence>
<evidence type="ECO:0000259" key="7">
    <source>
        <dbReference type="PROSITE" id="PS50240"/>
    </source>
</evidence>
<dbReference type="SMART" id="SM00020">
    <property type="entry name" value="Tryp_SPc"/>
    <property type="match status" value="1"/>
</dbReference>
<keyword evidence="3" id="KW-0378">Hydrolase</keyword>
<comment type="caution">
    <text evidence="8">The sequence shown here is derived from an EMBL/GenBank/DDBJ whole genome shotgun (WGS) entry which is preliminary data.</text>
</comment>
<dbReference type="PANTHER" id="PTHR24276:SF91">
    <property type="entry name" value="AT26814P-RELATED"/>
    <property type="match status" value="1"/>
</dbReference>
<dbReference type="PRINTS" id="PR00722">
    <property type="entry name" value="CHYMOTRYPSIN"/>
</dbReference>
<reference evidence="8" key="1">
    <citation type="submission" date="2021-11" db="EMBL/GenBank/DDBJ databases">
        <authorList>
            <person name="Schell T."/>
        </authorList>
    </citation>
    <scope>NUCLEOTIDE SEQUENCE</scope>
    <source>
        <strain evidence="8">M5</strain>
    </source>
</reference>
<evidence type="ECO:0000313" key="9">
    <source>
        <dbReference type="Proteomes" id="UP000789390"/>
    </source>
</evidence>
<feature type="domain" description="Peptidase S1" evidence="7">
    <location>
        <begin position="439"/>
        <end position="628"/>
    </location>
</feature>
<accession>A0A8J2W1N7</accession>
<dbReference type="InterPro" id="IPR001254">
    <property type="entry name" value="Trypsin_dom"/>
</dbReference>
<name>A0A8J2W1N7_9CRUS</name>
<gene>
    <name evidence="8" type="ORF">DGAL_LOCUS3672</name>
</gene>
<dbReference type="Proteomes" id="UP000789390">
    <property type="component" value="Unassembled WGS sequence"/>
</dbReference>
<evidence type="ECO:0000313" key="8">
    <source>
        <dbReference type="EMBL" id="CAH0101342.1"/>
    </source>
</evidence>
<dbReference type="AlphaFoldDB" id="A0A8J2W1N7"/>
<protein>
    <recommendedName>
        <fullName evidence="7">Peptidase S1 domain-containing protein</fullName>
    </recommendedName>
</protein>
<dbReference type="GO" id="GO:0004252">
    <property type="term" value="F:serine-type endopeptidase activity"/>
    <property type="evidence" value="ECO:0007669"/>
    <property type="project" value="InterPro"/>
</dbReference>
<keyword evidence="4" id="KW-0720">Serine protease</keyword>
<dbReference type="Gene3D" id="2.40.10.10">
    <property type="entry name" value="Trypsin-like serine proteases"/>
    <property type="match status" value="2"/>
</dbReference>
<dbReference type="PANTHER" id="PTHR24276">
    <property type="entry name" value="POLYSERASE-RELATED"/>
    <property type="match status" value="1"/>
</dbReference>
<organism evidence="8 9">
    <name type="scientific">Daphnia galeata</name>
    <dbReference type="NCBI Taxonomy" id="27404"/>
    <lineage>
        <taxon>Eukaryota</taxon>
        <taxon>Metazoa</taxon>
        <taxon>Ecdysozoa</taxon>
        <taxon>Arthropoda</taxon>
        <taxon>Crustacea</taxon>
        <taxon>Branchiopoda</taxon>
        <taxon>Diplostraca</taxon>
        <taxon>Cladocera</taxon>
        <taxon>Anomopoda</taxon>
        <taxon>Daphniidae</taxon>
        <taxon>Daphnia</taxon>
    </lineage>
</organism>
<feature type="signal peptide" evidence="6">
    <location>
        <begin position="1"/>
        <end position="20"/>
    </location>
</feature>
<dbReference type="InterPro" id="IPR050430">
    <property type="entry name" value="Peptidase_S1"/>
</dbReference>